<dbReference type="SMART" id="SM00529">
    <property type="entry name" value="HTH_DTXR"/>
    <property type="match status" value="1"/>
</dbReference>
<dbReference type="GO" id="GO:0046983">
    <property type="term" value="F:protein dimerization activity"/>
    <property type="evidence" value="ECO:0007669"/>
    <property type="project" value="InterPro"/>
</dbReference>
<name>A0A543FVP6_9PSEU</name>
<proteinExistence type="inferred from homology"/>
<keyword evidence="10" id="KW-0804">Transcription</keyword>
<dbReference type="InterPro" id="IPR036421">
    <property type="entry name" value="Fe_dep_repressor_sf"/>
</dbReference>
<dbReference type="InterPro" id="IPR050536">
    <property type="entry name" value="DtxR_MntR_Metal-Reg"/>
</dbReference>
<dbReference type="RefSeq" id="WP_211362213.1">
    <property type="nucleotide sequence ID" value="NZ_VFPH01000002.1"/>
</dbReference>
<dbReference type="GO" id="GO:0005737">
    <property type="term" value="C:cytoplasm"/>
    <property type="evidence" value="ECO:0007669"/>
    <property type="project" value="UniProtKB-SubCell"/>
</dbReference>
<evidence type="ECO:0000256" key="3">
    <source>
        <dbReference type="ARBA" id="ARBA00011738"/>
    </source>
</evidence>
<dbReference type="AlphaFoldDB" id="A0A543FVP6"/>
<evidence type="ECO:0000256" key="1">
    <source>
        <dbReference type="ARBA" id="ARBA00004496"/>
    </source>
</evidence>
<keyword evidence="4" id="KW-0963">Cytoplasm</keyword>
<reference evidence="15 16" key="1">
    <citation type="submission" date="2019-06" db="EMBL/GenBank/DDBJ databases">
        <title>Sequencing the genomes of 1000 actinobacteria strains.</title>
        <authorList>
            <person name="Klenk H.-P."/>
        </authorList>
    </citation>
    <scope>NUCLEOTIDE SEQUENCE [LARGE SCALE GENOMIC DNA]</scope>
    <source>
        <strain evidence="15 16">DSM 45511</strain>
    </source>
</reference>
<feature type="compositionally biased region" description="Basic and acidic residues" evidence="13">
    <location>
        <begin position="120"/>
        <end position="129"/>
    </location>
</feature>
<evidence type="ECO:0000256" key="7">
    <source>
        <dbReference type="ARBA" id="ARBA00023015"/>
    </source>
</evidence>
<dbReference type="InterPro" id="IPR022687">
    <property type="entry name" value="HTH_DTXR"/>
</dbReference>
<evidence type="ECO:0000256" key="13">
    <source>
        <dbReference type="SAM" id="MobiDB-lite"/>
    </source>
</evidence>
<evidence type="ECO:0000256" key="4">
    <source>
        <dbReference type="ARBA" id="ARBA00022490"/>
    </source>
</evidence>
<comment type="caution">
    <text evidence="15">The sequence shown here is derived from an EMBL/GenBank/DDBJ whole genome shotgun (WGS) entry which is preliminary data.</text>
</comment>
<dbReference type="InterPro" id="IPR038157">
    <property type="entry name" value="FeoA_core_dom"/>
</dbReference>
<dbReference type="GO" id="GO:0003700">
    <property type="term" value="F:DNA-binding transcription factor activity"/>
    <property type="evidence" value="ECO:0007669"/>
    <property type="project" value="InterPro"/>
</dbReference>
<dbReference type="InterPro" id="IPR022689">
    <property type="entry name" value="Iron_dep_repressor"/>
</dbReference>
<evidence type="ECO:0000313" key="15">
    <source>
        <dbReference type="EMBL" id="TQM37917.1"/>
    </source>
</evidence>
<comment type="subunit">
    <text evidence="3">Homodimer.</text>
</comment>
<dbReference type="GO" id="GO:0046914">
    <property type="term" value="F:transition metal ion binding"/>
    <property type="evidence" value="ECO:0007669"/>
    <property type="project" value="InterPro"/>
</dbReference>
<dbReference type="PANTHER" id="PTHR33238">
    <property type="entry name" value="IRON (METAL) DEPENDENT REPRESSOR, DTXR FAMILY"/>
    <property type="match status" value="1"/>
</dbReference>
<dbReference type="InterPro" id="IPR007167">
    <property type="entry name" value="Fe-transptr_FeoA-like"/>
</dbReference>
<evidence type="ECO:0000256" key="5">
    <source>
        <dbReference type="ARBA" id="ARBA00022491"/>
    </source>
</evidence>
<dbReference type="Pfam" id="PF01325">
    <property type="entry name" value="Fe_dep_repress"/>
    <property type="match status" value="1"/>
</dbReference>
<evidence type="ECO:0000256" key="8">
    <source>
        <dbReference type="ARBA" id="ARBA00023125"/>
    </source>
</evidence>
<evidence type="ECO:0000256" key="12">
    <source>
        <dbReference type="ARBA" id="ARBA00032593"/>
    </source>
</evidence>
<dbReference type="EMBL" id="VFPH01000002">
    <property type="protein sequence ID" value="TQM37917.1"/>
    <property type="molecule type" value="Genomic_DNA"/>
</dbReference>
<dbReference type="InterPro" id="IPR036388">
    <property type="entry name" value="WH-like_DNA-bd_sf"/>
</dbReference>
<gene>
    <name evidence="15" type="ORF">FB388_5136</name>
</gene>
<keyword evidence="5" id="KW-0678">Repressor</keyword>
<protein>
    <recommendedName>
        <fullName evidence="12">Manganese transport regulator</fullName>
    </recommendedName>
</protein>
<dbReference type="SUPFAM" id="SSF47979">
    <property type="entry name" value="Iron-dependent repressor protein, dimerization domain"/>
    <property type="match status" value="1"/>
</dbReference>
<evidence type="ECO:0000256" key="2">
    <source>
        <dbReference type="ARBA" id="ARBA00007871"/>
    </source>
</evidence>
<dbReference type="SMART" id="SM00899">
    <property type="entry name" value="FeoA"/>
    <property type="match status" value="1"/>
</dbReference>
<keyword evidence="16" id="KW-1185">Reference proteome</keyword>
<keyword evidence="11" id="KW-0464">Manganese</keyword>
<feature type="region of interest" description="Disordered" evidence="13">
    <location>
        <begin position="120"/>
        <end position="143"/>
    </location>
</feature>
<dbReference type="GO" id="GO:0045892">
    <property type="term" value="P:negative regulation of DNA-templated transcription"/>
    <property type="evidence" value="ECO:0007669"/>
    <property type="project" value="TreeGrafter"/>
</dbReference>
<keyword evidence="7" id="KW-0805">Transcription regulation</keyword>
<dbReference type="InterPro" id="IPR008988">
    <property type="entry name" value="Transcriptional_repressor_C"/>
</dbReference>
<keyword evidence="9" id="KW-0010">Activator</keyword>
<dbReference type="GO" id="GO:0003677">
    <property type="term" value="F:DNA binding"/>
    <property type="evidence" value="ECO:0007669"/>
    <property type="project" value="UniProtKB-KW"/>
</dbReference>
<dbReference type="Gene3D" id="2.30.30.90">
    <property type="match status" value="1"/>
</dbReference>
<organism evidence="15 16">
    <name type="scientific">Pseudonocardia cypriaca</name>
    <dbReference type="NCBI Taxonomy" id="882449"/>
    <lineage>
        <taxon>Bacteria</taxon>
        <taxon>Bacillati</taxon>
        <taxon>Actinomycetota</taxon>
        <taxon>Actinomycetes</taxon>
        <taxon>Pseudonocardiales</taxon>
        <taxon>Pseudonocardiaceae</taxon>
        <taxon>Pseudonocardia</taxon>
    </lineage>
</organism>
<dbReference type="Proteomes" id="UP000319818">
    <property type="component" value="Unassembled WGS sequence"/>
</dbReference>
<dbReference type="SUPFAM" id="SSF50037">
    <property type="entry name" value="C-terminal domain of transcriptional repressors"/>
    <property type="match status" value="1"/>
</dbReference>
<dbReference type="Pfam" id="PF04023">
    <property type="entry name" value="FeoA"/>
    <property type="match status" value="1"/>
</dbReference>
<dbReference type="Gene3D" id="1.10.60.10">
    <property type="entry name" value="Iron dependent repressor, metal binding and dimerisation domain"/>
    <property type="match status" value="1"/>
</dbReference>
<comment type="similarity">
    <text evidence="2">Belongs to the DtxR/MntR family.</text>
</comment>
<dbReference type="InterPro" id="IPR036390">
    <property type="entry name" value="WH_DNA-bd_sf"/>
</dbReference>
<keyword evidence="8" id="KW-0238">DNA-binding</keyword>
<evidence type="ECO:0000256" key="10">
    <source>
        <dbReference type="ARBA" id="ARBA00023163"/>
    </source>
</evidence>
<comment type="subcellular location">
    <subcellularLocation>
        <location evidence="1">Cytoplasm</location>
    </subcellularLocation>
</comment>
<evidence type="ECO:0000256" key="6">
    <source>
        <dbReference type="ARBA" id="ARBA00023004"/>
    </source>
</evidence>
<accession>A0A543FVP6</accession>
<dbReference type="PANTHER" id="PTHR33238:SF11">
    <property type="entry name" value="TRANSCRIPTIONAL REGULATOR MNTR"/>
    <property type="match status" value="1"/>
</dbReference>
<dbReference type="FunFam" id="1.10.60.10:FF:000004">
    <property type="entry name" value="DtxR family transcriptional regulator"/>
    <property type="match status" value="1"/>
</dbReference>
<dbReference type="SUPFAM" id="SSF46785">
    <property type="entry name" value="Winged helix' DNA-binding domain"/>
    <property type="match status" value="1"/>
</dbReference>
<dbReference type="PROSITE" id="PS50944">
    <property type="entry name" value="HTH_DTXR"/>
    <property type="match status" value="1"/>
</dbReference>
<evidence type="ECO:0000259" key="14">
    <source>
        <dbReference type="PROSITE" id="PS50944"/>
    </source>
</evidence>
<dbReference type="Pfam" id="PF02742">
    <property type="entry name" value="Fe_dep_repr_C"/>
    <property type="match status" value="1"/>
</dbReference>
<dbReference type="InterPro" id="IPR001367">
    <property type="entry name" value="Fe_dep_repressor"/>
</dbReference>
<evidence type="ECO:0000256" key="11">
    <source>
        <dbReference type="ARBA" id="ARBA00023211"/>
    </source>
</evidence>
<evidence type="ECO:0000313" key="16">
    <source>
        <dbReference type="Proteomes" id="UP000319818"/>
    </source>
</evidence>
<evidence type="ECO:0000256" key="9">
    <source>
        <dbReference type="ARBA" id="ARBA00023159"/>
    </source>
</evidence>
<sequence>MVTMSRATEDYLKAIYHLAHRGEPVTTGQLANELGVSAPSVSAMVKRLEDGSLLTRPDSRTLQLTASGERAALRVVRRHRLLETFLARVLDVPWDEVHAEAELLEHALSERLEERIDAALGHPTHDPHGDPIPPRDGPHEEGWGEPLDAAPAGSRFHVDRVSDRDSAALRYLGELGIYPGVVLTVEEQAPFGGPRWVRVAENRHALGPALTRLVHGHAEPGE</sequence>
<keyword evidence="6" id="KW-0408">Iron</keyword>
<feature type="domain" description="HTH dtxR-type" evidence="14">
    <location>
        <begin position="4"/>
        <end position="65"/>
    </location>
</feature>
<dbReference type="Gene3D" id="1.10.10.10">
    <property type="entry name" value="Winged helix-like DNA-binding domain superfamily/Winged helix DNA-binding domain"/>
    <property type="match status" value="1"/>
</dbReference>